<evidence type="ECO:0000256" key="2">
    <source>
        <dbReference type="SAM" id="Coils"/>
    </source>
</evidence>
<organism evidence="3 4">
    <name type="scientific">Paramagnetospirillum caucaseum</name>
    <dbReference type="NCBI Taxonomy" id="1244869"/>
    <lineage>
        <taxon>Bacteria</taxon>
        <taxon>Pseudomonadati</taxon>
        <taxon>Pseudomonadota</taxon>
        <taxon>Alphaproteobacteria</taxon>
        <taxon>Rhodospirillales</taxon>
        <taxon>Magnetospirillaceae</taxon>
        <taxon>Paramagnetospirillum</taxon>
    </lineage>
</organism>
<keyword evidence="4" id="KW-1185">Reference proteome</keyword>
<protein>
    <recommendedName>
        <fullName evidence="5">Membrane-bound metallopeptidase</fullName>
    </recommendedName>
</protein>
<dbReference type="EMBL" id="AONQ01000041">
    <property type="protein sequence ID" value="EME69143.1"/>
    <property type="molecule type" value="Genomic_DNA"/>
</dbReference>
<keyword evidence="2" id="KW-0175">Coiled coil</keyword>
<comment type="caution">
    <text evidence="3">The sequence shown here is derived from an EMBL/GenBank/DDBJ whole genome shotgun (WGS) entry which is preliminary data.</text>
</comment>
<sequence>MCEQCHPALAEAAPTPRHRARLWEIDNQWHCTIIGTCLSLGELRGVASKLGVQMRSAKPTAYEIHTSMIHLASRERLVGKTLNKLLDRKHAAAINRAKPLAGEETLGAWWEECLGKGEVAAACWAVMSHPDCTDSLRSRIFGDIHMLSHQVGAAARADLRSIHQLERDKADLEAKVARQQDRLKAEIGRRNTEIRELRQLLDQEAAESRRLAHAAESALNMDRLHHEVGELRHLLEVETAFRQVAEDEARRLQAQARDRDAENDRLHRELRDMRDELAASETRLAATLAPAETAGDGLGQCDEECARLDLCGRCILFVGGRNQHLPHFRRLVEEAGGTFTHHDGGFEESMGRLHSLFGRADAVLFPVDSVSHGAHDEVKRLCRRWEKPFVPVRRSGLGAFIRALSTVAGQ</sequence>
<dbReference type="PATRIC" id="fig|1244869.3.peg.2963"/>
<dbReference type="eggNOG" id="COG3206">
    <property type="taxonomic scope" value="Bacteria"/>
</dbReference>
<dbReference type="AlphaFoldDB" id="M3A8N8"/>
<feature type="coiled-coil region" evidence="2">
    <location>
        <begin position="155"/>
        <end position="189"/>
    </location>
</feature>
<dbReference type="InterPro" id="IPR016772">
    <property type="entry name" value="UCP020408"/>
</dbReference>
<comment type="similarity">
    <text evidence="1">Belongs to the UPF0751 family.</text>
</comment>
<dbReference type="RefSeq" id="WP_008618918.1">
    <property type="nucleotide sequence ID" value="NZ_AONQ01000041.1"/>
</dbReference>
<evidence type="ECO:0008006" key="5">
    <source>
        <dbReference type="Google" id="ProtNLM"/>
    </source>
</evidence>
<dbReference type="Proteomes" id="UP000011744">
    <property type="component" value="Unassembled WGS sequence"/>
</dbReference>
<feature type="coiled-coil region" evidence="2">
    <location>
        <begin position="242"/>
        <end position="283"/>
    </location>
</feature>
<evidence type="ECO:0000313" key="4">
    <source>
        <dbReference type="Proteomes" id="UP000011744"/>
    </source>
</evidence>
<evidence type="ECO:0000256" key="1">
    <source>
        <dbReference type="ARBA" id="ARBA00007189"/>
    </source>
</evidence>
<evidence type="ECO:0000313" key="3">
    <source>
        <dbReference type="EMBL" id="EME69143.1"/>
    </source>
</evidence>
<name>M3A8N8_9PROT</name>
<gene>
    <name evidence="3" type="ORF">H261_14730</name>
</gene>
<dbReference type="STRING" id="1244869.H261_14730"/>
<accession>M3A8N8</accession>
<dbReference type="OrthoDB" id="7829313at2"/>
<dbReference type="Pfam" id="PF10087">
    <property type="entry name" value="DUF2325"/>
    <property type="match status" value="1"/>
</dbReference>
<proteinExistence type="inferred from homology"/>
<reference evidence="3 4" key="1">
    <citation type="journal article" date="2014" name="Genome Announc.">
        <title>Draft Genome Sequence of Magnetospirillum sp. Strain SO-1, a Freshwater Magnetotactic Bacterium Isolated from the Ol'khovka River, Russia.</title>
        <authorList>
            <person name="Grouzdev D.S."/>
            <person name="Dziuba M.V."/>
            <person name="Sukhacheva M.S."/>
            <person name="Mardanov A.V."/>
            <person name="Beletskiy A.V."/>
            <person name="Kuznetsov B.B."/>
            <person name="Skryabin K.G."/>
        </authorList>
    </citation>
    <scope>NUCLEOTIDE SEQUENCE [LARGE SCALE GENOMIC DNA]</scope>
    <source>
        <strain evidence="3 4">SO-1</strain>
    </source>
</reference>